<accession>A0A1J6J7S5</accession>
<dbReference type="InterPro" id="IPR016461">
    <property type="entry name" value="COMT-like"/>
</dbReference>
<organism evidence="8 9">
    <name type="scientific">Nicotiana attenuata</name>
    <name type="common">Coyote tobacco</name>
    <dbReference type="NCBI Taxonomy" id="49451"/>
    <lineage>
        <taxon>Eukaryota</taxon>
        <taxon>Viridiplantae</taxon>
        <taxon>Streptophyta</taxon>
        <taxon>Embryophyta</taxon>
        <taxon>Tracheophyta</taxon>
        <taxon>Spermatophyta</taxon>
        <taxon>Magnoliopsida</taxon>
        <taxon>eudicotyledons</taxon>
        <taxon>Gunneridae</taxon>
        <taxon>Pentapetalae</taxon>
        <taxon>asterids</taxon>
        <taxon>lamiids</taxon>
        <taxon>Solanales</taxon>
        <taxon>Solanaceae</taxon>
        <taxon>Nicotianoideae</taxon>
        <taxon>Nicotianeae</taxon>
        <taxon>Nicotiana</taxon>
    </lineage>
</organism>
<dbReference type="STRING" id="49451.A0A1J6J7S5"/>
<evidence type="ECO:0000259" key="6">
    <source>
        <dbReference type="Pfam" id="PF00891"/>
    </source>
</evidence>
<evidence type="ECO:0000256" key="5">
    <source>
        <dbReference type="PIRSR" id="PIRSR005739-1"/>
    </source>
</evidence>
<dbReference type="Gene3D" id="1.10.10.10">
    <property type="entry name" value="Winged helix-like DNA-binding domain superfamily/Winged helix DNA-binding domain"/>
    <property type="match status" value="1"/>
</dbReference>
<evidence type="ECO:0000256" key="3">
    <source>
        <dbReference type="ARBA" id="ARBA00022691"/>
    </source>
</evidence>
<feature type="active site" description="Proton acceptor" evidence="5">
    <location>
        <position position="269"/>
    </location>
</feature>
<evidence type="ECO:0000313" key="9">
    <source>
        <dbReference type="Proteomes" id="UP000187609"/>
    </source>
</evidence>
<feature type="domain" description="O-methyltransferase dimerisation" evidence="7">
    <location>
        <begin position="24"/>
        <end position="117"/>
    </location>
</feature>
<reference evidence="8" key="1">
    <citation type="submission" date="2016-11" db="EMBL/GenBank/DDBJ databases">
        <title>The genome of Nicotiana attenuata.</title>
        <authorList>
            <person name="Xu S."/>
            <person name="Brockmoeller T."/>
            <person name="Gaquerel E."/>
            <person name="Navarro A."/>
            <person name="Kuhl H."/>
            <person name="Gase K."/>
            <person name="Ling Z."/>
            <person name="Zhou W."/>
            <person name="Kreitzer C."/>
            <person name="Stanke M."/>
            <person name="Tang H."/>
            <person name="Lyons E."/>
            <person name="Pandey P."/>
            <person name="Pandey S.P."/>
            <person name="Timmermann B."/>
            <person name="Baldwin I.T."/>
        </authorList>
    </citation>
    <scope>NUCLEOTIDE SEQUENCE [LARGE SCALE GENOMIC DNA]</scope>
    <source>
        <strain evidence="8">UT</strain>
    </source>
</reference>
<dbReference type="GO" id="GO:0008171">
    <property type="term" value="F:O-methyltransferase activity"/>
    <property type="evidence" value="ECO:0007669"/>
    <property type="project" value="InterPro"/>
</dbReference>
<dbReference type="PANTHER" id="PTHR11746">
    <property type="entry name" value="O-METHYLTRANSFERASE"/>
    <property type="match status" value="1"/>
</dbReference>
<dbReference type="SUPFAM" id="SSF53335">
    <property type="entry name" value="S-adenosyl-L-methionine-dependent methyltransferases"/>
    <property type="match status" value="1"/>
</dbReference>
<dbReference type="AlphaFoldDB" id="A0A1J6J7S5"/>
<dbReference type="FunFam" id="1.10.10.10:FF:000357">
    <property type="entry name" value="Caffeic acid 3-O-methyltransferase"/>
    <property type="match status" value="1"/>
</dbReference>
<dbReference type="KEGG" id="nau:109214785"/>
<dbReference type="GO" id="GO:0008757">
    <property type="term" value="F:S-adenosylmethionine-dependent methyltransferase activity"/>
    <property type="evidence" value="ECO:0007669"/>
    <property type="project" value="UniProtKB-ARBA"/>
</dbReference>
<keyword evidence="1" id="KW-0489">Methyltransferase</keyword>
<dbReference type="GO" id="GO:0009813">
    <property type="term" value="P:flavonoid biosynthetic process"/>
    <property type="evidence" value="ECO:0007669"/>
    <property type="project" value="UniProtKB-ARBA"/>
</dbReference>
<keyword evidence="3" id="KW-0949">S-adenosyl-L-methionine</keyword>
<dbReference type="PROSITE" id="PS51683">
    <property type="entry name" value="SAM_OMT_II"/>
    <property type="match status" value="1"/>
</dbReference>
<gene>
    <name evidence="8" type="primary">COMT_1</name>
    <name evidence="8" type="ORF">A4A49_03214</name>
</gene>
<keyword evidence="2" id="KW-0808">Transferase</keyword>
<dbReference type="Gene3D" id="3.40.50.150">
    <property type="entry name" value="Vaccinia Virus protein VP39"/>
    <property type="match status" value="1"/>
</dbReference>
<protein>
    <submittedName>
        <fullName evidence="8">Caffeic acid 3-o-methyltransferase</fullName>
    </submittedName>
</protein>
<comment type="caution">
    <text evidence="8">The sequence shown here is derived from an EMBL/GenBank/DDBJ whole genome shotgun (WGS) entry which is preliminary data.</text>
</comment>
<dbReference type="SMR" id="A0A1J6J7S5"/>
<dbReference type="InterPro" id="IPR012967">
    <property type="entry name" value="COMT_dimerisation"/>
</dbReference>
<dbReference type="SUPFAM" id="SSF46785">
    <property type="entry name" value="Winged helix' DNA-binding domain"/>
    <property type="match status" value="1"/>
</dbReference>
<proteinExistence type="inferred from homology"/>
<dbReference type="FunFam" id="3.40.50.150:FF:000061">
    <property type="entry name" value="Caffeic acid O-methyltransferase"/>
    <property type="match status" value="1"/>
</dbReference>
<dbReference type="Pfam" id="PF08100">
    <property type="entry name" value="Dimerisation"/>
    <property type="match status" value="1"/>
</dbReference>
<evidence type="ECO:0000256" key="1">
    <source>
        <dbReference type="ARBA" id="ARBA00022603"/>
    </source>
</evidence>
<name>A0A1J6J7S5_NICAT</name>
<evidence type="ECO:0000313" key="8">
    <source>
        <dbReference type="EMBL" id="OIT06891.1"/>
    </source>
</evidence>
<keyword evidence="9" id="KW-1185">Reference proteome</keyword>
<evidence type="ECO:0000259" key="7">
    <source>
        <dbReference type="Pfam" id="PF08100"/>
    </source>
</evidence>
<dbReference type="OrthoDB" id="1606438at2759"/>
<dbReference type="GeneID" id="109214785"/>
<dbReference type="InterPro" id="IPR001077">
    <property type="entry name" value="COMT_C"/>
</dbReference>
<dbReference type="Gramene" id="OIT06891">
    <property type="protein sequence ID" value="OIT06891"/>
    <property type="gene ID" value="A4A49_03214"/>
</dbReference>
<evidence type="ECO:0000256" key="4">
    <source>
        <dbReference type="ARBA" id="ARBA00034481"/>
    </source>
</evidence>
<dbReference type="PIRSF" id="PIRSF005739">
    <property type="entry name" value="O-mtase"/>
    <property type="match status" value="1"/>
</dbReference>
<dbReference type="GO" id="GO:0046983">
    <property type="term" value="F:protein dimerization activity"/>
    <property type="evidence" value="ECO:0007669"/>
    <property type="project" value="InterPro"/>
</dbReference>
<dbReference type="EMBL" id="MJEQ01037184">
    <property type="protein sequence ID" value="OIT06891.1"/>
    <property type="molecule type" value="Genomic_DNA"/>
</dbReference>
<dbReference type="InterPro" id="IPR036390">
    <property type="entry name" value="WH_DNA-bd_sf"/>
</dbReference>
<comment type="similarity">
    <text evidence="4">Belongs to the class I-like SAM-binding methyltransferase superfamily. Cation-independent O-methyltransferase family. COMT subfamily.</text>
</comment>
<dbReference type="OMA" id="DIWIMEF"/>
<dbReference type="Proteomes" id="UP000187609">
    <property type="component" value="Unassembled WGS sequence"/>
</dbReference>
<sequence length="363" mass="40578">MDISKDQNKNLMSNEEEDLLSVMQLPIGLALNMVLKVTMELGIFDLLSKVGPNAQLSSSQIVSQIPTKNPQATLMIEKILSFLASQSLLSFTLNKDENGVKQSLLYSLTPLSRNLVTNEDGVSIAPTFLLMNDQAMVTPWFHLKDAILEGEIPFNKAHGMGVFEYHGKDKRYAGVTNRSTQSINRTIINKILESYNGFQEVKILVDVGGALGLTMASIVSKYPHIKGVNFDLPHVIKIAPTYPGVEHVSGDMFQTVPQGDAMFMKHVLHDWDDDDCIKILKNCWKSLPNSGKLVLVEHIKPEYPKTDMISKNALFLDIFLMIVTSGGKERTKEEFETLAKKAGFAGFKVINSAYDIWIMEFYK</sequence>
<dbReference type="Pfam" id="PF00891">
    <property type="entry name" value="Methyltransf_2"/>
    <property type="match status" value="1"/>
</dbReference>
<dbReference type="GO" id="GO:0032259">
    <property type="term" value="P:methylation"/>
    <property type="evidence" value="ECO:0007669"/>
    <property type="project" value="UniProtKB-KW"/>
</dbReference>
<evidence type="ECO:0000256" key="2">
    <source>
        <dbReference type="ARBA" id="ARBA00022679"/>
    </source>
</evidence>
<feature type="domain" description="O-methyltransferase C-terminal" evidence="6">
    <location>
        <begin position="140"/>
        <end position="345"/>
    </location>
</feature>
<dbReference type="InterPro" id="IPR029063">
    <property type="entry name" value="SAM-dependent_MTases_sf"/>
</dbReference>
<dbReference type="InterPro" id="IPR036388">
    <property type="entry name" value="WH-like_DNA-bd_sf"/>
</dbReference>